<proteinExistence type="predicted"/>
<dbReference type="Proteomes" id="UP000054565">
    <property type="component" value="Unassembled WGS sequence"/>
</dbReference>
<dbReference type="AlphaFoldDB" id="A0A0J7AX63"/>
<gene>
    <name evidence="1" type="ORF">CIRG_02116</name>
</gene>
<evidence type="ECO:0000313" key="1">
    <source>
        <dbReference type="EMBL" id="KMP01977.1"/>
    </source>
</evidence>
<sequence>MERTDALLASATPKCCLDAHTAVPIGPARTLTCHIILDRKYYSIVSVKARLSSLSGNAQEETFRILQEAFLNPTGAKRLTRVVKLFDPGSFDASWFGLQSLETIPKEKSGKQTRNECLHCWTATVMCG</sequence>
<name>A0A0J7AX63_COCIT</name>
<evidence type="ECO:0000313" key="2">
    <source>
        <dbReference type="Proteomes" id="UP000054565"/>
    </source>
</evidence>
<protein>
    <submittedName>
        <fullName evidence="1">Uncharacterized protein</fullName>
    </submittedName>
</protein>
<accession>A0A0J7AX63</accession>
<organism evidence="1 2">
    <name type="scientific">Coccidioides immitis RMSCC 2394</name>
    <dbReference type="NCBI Taxonomy" id="404692"/>
    <lineage>
        <taxon>Eukaryota</taxon>
        <taxon>Fungi</taxon>
        <taxon>Dikarya</taxon>
        <taxon>Ascomycota</taxon>
        <taxon>Pezizomycotina</taxon>
        <taxon>Eurotiomycetes</taxon>
        <taxon>Eurotiomycetidae</taxon>
        <taxon>Onygenales</taxon>
        <taxon>Onygenaceae</taxon>
        <taxon>Coccidioides</taxon>
    </lineage>
</organism>
<reference evidence="2" key="1">
    <citation type="journal article" date="2010" name="Genome Res.">
        <title>Population genomic sequencing of Coccidioides fungi reveals recent hybridization and transposon control.</title>
        <authorList>
            <person name="Neafsey D.E."/>
            <person name="Barker B.M."/>
            <person name="Sharpton T.J."/>
            <person name="Stajich J.E."/>
            <person name="Park D.J."/>
            <person name="Whiston E."/>
            <person name="Hung C.-Y."/>
            <person name="McMahan C."/>
            <person name="White J."/>
            <person name="Sykes S."/>
            <person name="Heiman D."/>
            <person name="Young S."/>
            <person name="Zeng Q."/>
            <person name="Abouelleil A."/>
            <person name="Aftuck L."/>
            <person name="Bessette D."/>
            <person name="Brown A."/>
            <person name="FitzGerald M."/>
            <person name="Lui A."/>
            <person name="Macdonald J.P."/>
            <person name="Priest M."/>
            <person name="Orbach M.J."/>
            <person name="Galgiani J.N."/>
            <person name="Kirkland T.N."/>
            <person name="Cole G.T."/>
            <person name="Birren B.W."/>
            <person name="Henn M.R."/>
            <person name="Taylor J.W."/>
            <person name="Rounsley S.D."/>
        </authorList>
    </citation>
    <scope>NUCLEOTIDE SEQUENCE [LARGE SCALE GENOMIC DNA]</scope>
    <source>
        <strain evidence="2">RMSCC 2394</strain>
    </source>
</reference>
<dbReference type="EMBL" id="DS028093">
    <property type="protein sequence ID" value="KMP01977.1"/>
    <property type="molecule type" value="Genomic_DNA"/>
</dbReference>